<feature type="chain" id="PRO_5043810670" evidence="2">
    <location>
        <begin position="19"/>
        <end position="152"/>
    </location>
</feature>
<name>A0AAW0RDH6_9PEZI</name>
<keyword evidence="4" id="KW-1185">Reference proteome</keyword>
<dbReference type="AlphaFoldDB" id="A0AAW0RDH6"/>
<keyword evidence="1" id="KW-0812">Transmembrane</keyword>
<evidence type="ECO:0000313" key="3">
    <source>
        <dbReference type="EMBL" id="KAK8132992.1"/>
    </source>
</evidence>
<protein>
    <submittedName>
        <fullName evidence="3">Uncharacterized protein</fullName>
    </submittedName>
</protein>
<accession>A0AAW0RDH6</accession>
<keyword evidence="1" id="KW-0472">Membrane</keyword>
<feature type="transmembrane region" description="Helical" evidence="1">
    <location>
        <begin position="116"/>
        <end position="134"/>
    </location>
</feature>
<dbReference type="Proteomes" id="UP001392437">
    <property type="component" value="Unassembled WGS sequence"/>
</dbReference>
<evidence type="ECO:0000256" key="2">
    <source>
        <dbReference type="SAM" id="SignalP"/>
    </source>
</evidence>
<organism evidence="3 4">
    <name type="scientific">Apiospora kogelbergensis</name>
    <dbReference type="NCBI Taxonomy" id="1337665"/>
    <lineage>
        <taxon>Eukaryota</taxon>
        <taxon>Fungi</taxon>
        <taxon>Dikarya</taxon>
        <taxon>Ascomycota</taxon>
        <taxon>Pezizomycotina</taxon>
        <taxon>Sordariomycetes</taxon>
        <taxon>Xylariomycetidae</taxon>
        <taxon>Amphisphaeriales</taxon>
        <taxon>Apiosporaceae</taxon>
        <taxon>Apiospora</taxon>
    </lineage>
</organism>
<comment type="caution">
    <text evidence="3">The sequence shown here is derived from an EMBL/GenBank/DDBJ whole genome shotgun (WGS) entry which is preliminary data.</text>
</comment>
<feature type="signal peptide" evidence="2">
    <location>
        <begin position="1"/>
        <end position="18"/>
    </location>
</feature>
<evidence type="ECO:0000256" key="1">
    <source>
        <dbReference type="SAM" id="Phobius"/>
    </source>
</evidence>
<gene>
    <name evidence="3" type="ORF">PG999_001165</name>
</gene>
<keyword evidence="2" id="KW-0732">Signal</keyword>
<dbReference type="EMBL" id="JAQQWP010000001">
    <property type="protein sequence ID" value="KAK8132992.1"/>
    <property type="molecule type" value="Genomic_DNA"/>
</dbReference>
<sequence length="152" mass="16281">MKTASALLCAAGIPLTLSAFLPERPPSAPDSVVPAIKTWSTWSCDPTTIDLGPDSKFPYDMCLCIPTDCNLETDSDCTSRYIMKGSLGCDDNCNGCRANECQQAVCGSVGLSFNYLFVYCVSVIMVFTTSLLLCHQNSPPLAPGTSDTDFLL</sequence>
<keyword evidence="1" id="KW-1133">Transmembrane helix</keyword>
<proteinExistence type="predicted"/>
<evidence type="ECO:0000313" key="4">
    <source>
        <dbReference type="Proteomes" id="UP001392437"/>
    </source>
</evidence>
<reference evidence="3 4" key="1">
    <citation type="submission" date="2023-01" db="EMBL/GenBank/DDBJ databases">
        <title>Analysis of 21 Apiospora genomes using comparative genomics revels a genus with tremendous synthesis potential of carbohydrate active enzymes and secondary metabolites.</title>
        <authorList>
            <person name="Sorensen T."/>
        </authorList>
    </citation>
    <scope>NUCLEOTIDE SEQUENCE [LARGE SCALE GENOMIC DNA]</scope>
    <source>
        <strain evidence="3 4">CBS 117206</strain>
    </source>
</reference>